<comment type="catalytic activity">
    <reaction evidence="7">
        <text>ATP + H2O = ADP + phosphate + H(+)</text>
        <dbReference type="Rhea" id="RHEA:13065"/>
        <dbReference type="ChEBI" id="CHEBI:15377"/>
        <dbReference type="ChEBI" id="CHEBI:15378"/>
        <dbReference type="ChEBI" id="CHEBI:30616"/>
        <dbReference type="ChEBI" id="CHEBI:43474"/>
        <dbReference type="ChEBI" id="CHEBI:456216"/>
        <dbReference type="EC" id="5.6.2.3"/>
    </reaction>
</comment>
<keyword evidence="2" id="KW-0547">Nucleotide-binding</keyword>
<name>A0A2I1I6S8_9ACTO</name>
<evidence type="ECO:0000256" key="2">
    <source>
        <dbReference type="ARBA" id="ARBA00022741"/>
    </source>
</evidence>
<dbReference type="SUPFAM" id="SSF52540">
    <property type="entry name" value="P-loop containing nucleoside triphosphate hydrolases"/>
    <property type="match status" value="1"/>
</dbReference>
<comment type="cofactor">
    <cofactor evidence="1">
        <name>[4Fe-4S] cluster</name>
        <dbReference type="ChEBI" id="CHEBI:49883"/>
    </cofactor>
</comment>
<comment type="caution">
    <text evidence="9">The sequence shown here is derived from an EMBL/GenBank/DDBJ whole genome shotgun (WGS) entry which is preliminary data.</text>
</comment>
<dbReference type="InterPro" id="IPR011545">
    <property type="entry name" value="DEAD/DEAH_box_helicase_dom"/>
</dbReference>
<dbReference type="GO" id="GO:0016818">
    <property type="term" value="F:hydrolase activity, acting on acid anhydrides, in phosphorus-containing anhydrides"/>
    <property type="evidence" value="ECO:0007669"/>
    <property type="project" value="InterPro"/>
</dbReference>
<dbReference type="Proteomes" id="UP000234545">
    <property type="component" value="Unassembled WGS sequence"/>
</dbReference>
<dbReference type="Gene3D" id="3.40.50.300">
    <property type="entry name" value="P-loop containing nucleotide triphosphate hydrolases"/>
    <property type="match status" value="2"/>
</dbReference>
<dbReference type="GO" id="GO:0003676">
    <property type="term" value="F:nucleic acid binding"/>
    <property type="evidence" value="ECO:0007669"/>
    <property type="project" value="InterPro"/>
</dbReference>
<dbReference type="EC" id="5.6.2.3" evidence="6"/>
<evidence type="ECO:0000313" key="9">
    <source>
        <dbReference type="EMBL" id="PKY66803.1"/>
    </source>
</evidence>
<dbReference type="EMBL" id="PKKJ01000001">
    <property type="protein sequence ID" value="PKY66803.1"/>
    <property type="molecule type" value="Genomic_DNA"/>
</dbReference>
<gene>
    <name evidence="9" type="ORF">CYJ25_00720</name>
</gene>
<dbReference type="OrthoDB" id="9805194at2"/>
<evidence type="ECO:0000256" key="3">
    <source>
        <dbReference type="ARBA" id="ARBA00022801"/>
    </source>
</evidence>
<proteinExistence type="inferred from homology"/>
<dbReference type="InterPro" id="IPR006555">
    <property type="entry name" value="ATP-dep_Helicase_C"/>
</dbReference>
<evidence type="ECO:0000256" key="7">
    <source>
        <dbReference type="ARBA" id="ARBA00048954"/>
    </source>
</evidence>
<dbReference type="RefSeq" id="WP_101627313.1">
    <property type="nucleotide sequence ID" value="NZ_PKKJ01000001.1"/>
</dbReference>
<dbReference type="PANTHER" id="PTHR11472">
    <property type="entry name" value="DNA REPAIR DEAD HELICASE RAD3/XP-D SUBFAMILY MEMBER"/>
    <property type="match status" value="1"/>
</dbReference>
<organism evidence="9 10">
    <name type="scientific">Schaalia turicensis</name>
    <dbReference type="NCBI Taxonomy" id="131111"/>
    <lineage>
        <taxon>Bacteria</taxon>
        <taxon>Bacillati</taxon>
        <taxon>Actinomycetota</taxon>
        <taxon>Actinomycetes</taxon>
        <taxon>Actinomycetales</taxon>
        <taxon>Actinomycetaceae</taxon>
        <taxon>Schaalia</taxon>
    </lineage>
</organism>
<comment type="similarity">
    <text evidence="5">Belongs to the helicase family. DinG subfamily.</text>
</comment>
<dbReference type="InterPro" id="IPR027417">
    <property type="entry name" value="P-loop_NTPase"/>
</dbReference>
<dbReference type="SMART" id="SM00491">
    <property type="entry name" value="HELICc2"/>
    <property type="match status" value="1"/>
</dbReference>
<dbReference type="GO" id="GO:0043139">
    <property type="term" value="F:5'-3' DNA helicase activity"/>
    <property type="evidence" value="ECO:0007669"/>
    <property type="project" value="UniProtKB-EC"/>
</dbReference>
<feature type="domain" description="Helicase ATP-binding" evidence="8">
    <location>
        <begin position="20"/>
        <end position="295"/>
    </location>
</feature>
<dbReference type="InterPro" id="IPR045028">
    <property type="entry name" value="DinG/Rad3-like"/>
</dbReference>
<evidence type="ECO:0000256" key="4">
    <source>
        <dbReference type="ARBA" id="ARBA00022840"/>
    </source>
</evidence>
<keyword evidence="9" id="KW-0347">Helicase</keyword>
<dbReference type="Pfam" id="PF00270">
    <property type="entry name" value="DEAD"/>
    <property type="match status" value="1"/>
</dbReference>
<dbReference type="InterPro" id="IPR014013">
    <property type="entry name" value="Helic_SF1/SF2_ATP-bd_DinG/Rad3"/>
</dbReference>
<reference evidence="9 10" key="1">
    <citation type="submission" date="2017-12" db="EMBL/GenBank/DDBJ databases">
        <title>Phylogenetic diversity of female urinary microbiome.</title>
        <authorList>
            <person name="Thomas-White K."/>
            <person name="Wolfe A.J."/>
        </authorList>
    </citation>
    <scope>NUCLEOTIDE SEQUENCE [LARGE SCALE GENOMIC DNA]</scope>
    <source>
        <strain evidence="9 10">UMB0250</strain>
    </source>
</reference>
<protein>
    <recommendedName>
        <fullName evidence="6">DNA 5'-3' helicase</fullName>
        <ecNumber evidence="6">5.6.2.3</ecNumber>
    </recommendedName>
</protein>
<keyword evidence="3" id="KW-0378">Hydrolase</keyword>
<keyword evidence="4" id="KW-0067">ATP-binding</keyword>
<evidence type="ECO:0000256" key="1">
    <source>
        <dbReference type="ARBA" id="ARBA00001966"/>
    </source>
</evidence>
<dbReference type="AlphaFoldDB" id="A0A2I1I6S8"/>
<dbReference type="PROSITE" id="PS51193">
    <property type="entry name" value="HELICASE_ATP_BIND_2"/>
    <property type="match status" value="1"/>
</dbReference>
<dbReference type="Pfam" id="PF13307">
    <property type="entry name" value="Helicase_C_2"/>
    <property type="match status" value="1"/>
</dbReference>
<dbReference type="SMART" id="SM00487">
    <property type="entry name" value="DEXDc"/>
    <property type="match status" value="1"/>
</dbReference>
<evidence type="ECO:0000256" key="5">
    <source>
        <dbReference type="ARBA" id="ARBA00038058"/>
    </source>
</evidence>
<dbReference type="GO" id="GO:0006139">
    <property type="term" value="P:nucleobase-containing compound metabolic process"/>
    <property type="evidence" value="ECO:0007669"/>
    <property type="project" value="InterPro"/>
</dbReference>
<dbReference type="InterPro" id="IPR014001">
    <property type="entry name" value="Helicase_ATP-bd"/>
</dbReference>
<evidence type="ECO:0000256" key="6">
    <source>
        <dbReference type="ARBA" id="ARBA00044969"/>
    </source>
</evidence>
<dbReference type="GO" id="GO:0005524">
    <property type="term" value="F:ATP binding"/>
    <property type="evidence" value="ECO:0007669"/>
    <property type="project" value="UniProtKB-KW"/>
</dbReference>
<sequence length="653" mass="69756">MSEEVEPGTSEARKAIEVLDAVIESMGGTQRDGQRRMVTDISEALNSDGHILIQAGTGTGKSIGYLAPLLSHCVATGERGLVTTATLALQRQILTKDAPTVQDAVAKVTGIRPTVAVQKGWSNYLCLNRVNGGYPDEGTLFDPAHTPSVHSSTSALGKEVLRLRQWAKETDTGDRDDLVPGVDDRAWRHVSVAKRECLGKTCPYIDDCFAQQARETAAEADLVVTNHSLFGIYCTSPNDLFEDIGPVVVDEAHELAERVRSQATLTLSQTMIHRVSRRLRTNAKLETDALDVAAVDFVAALAPCGQGLMSSRPQALVGALAVLDNVSRELGTQLQASSADQAGKMLARGSLDELRDFIAGWSEDPASMATFVTKDDAGNVSLNLAPLDVALPVGSKGFSGRPAILTSATLTLGGSFDQMARDCGFMVSKQPWTSRDVGTPFDPARQGILYIASGLPDPGPGGLSDAATDELVALAQASGGGMLALFSSWKAANQGYEALKDRTELTVYRQGDETLSVLVDQFRRERDACLVGTLSLWQGVDVVGDSCRLVVIDRIPFPHPDNPVTKALSQDADARGIGGFWGVSLPHAALLMAQGAGRLIRSSSDRGVVAILDRRVDTKSYGGYLLNSLPRMWVTRDQEVVKGALSRLLEVSC</sequence>
<evidence type="ECO:0000259" key="8">
    <source>
        <dbReference type="PROSITE" id="PS51193"/>
    </source>
</evidence>
<accession>A0A2I1I6S8</accession>
<evidence type="ECO:0000313" key="10">
    <source>
        <dbReference type="Proteomes" id="UP000234545"/>
    </source>
</evidence>
<dbReference type="PANTHER" id="PTHR11472:SF34">
    <property type="entry name" value="REGULATOR OF TELOMERE ELONGATION HELICASE 1"/>
    <property type="match status" value="1"/>
</dbReference>